<dbReference type="GO" id="GO:0005739">
    <property type="term" value="C:mitochondrion"/>
    <property type="evidence" value="ECO:0007669"/>
    <property type="project" value="UniProtKB-SubCell"/>
</dbReference>
<dbReference type="InterPro" id="IPR009060">
    <property type="entry name" value="UBA-like_sf"/>
</dbReference>
<geneLocation type="chloroplast" evidence="7"/>
<dbReference type="InterPro" id="IPR036402">
    <property type="entry name" value="EF-Ts_dimer_sf"/>
</dbReference>
<dbReference type="InterPro" id="IPR014039">
    <property type="entry name" value="Transl_elong_EFTs/EF1B_dimer"/>
</dbReference>
<comment type="similarity">
    <text evidence="1 4">Belongs to the EF-Ts family.</text>
</comment>
<evidence type="ECO:0000256" key="5">
    <source>
        <dbReference type="HAMAP-Rule" id="MF_03135"/>
    </source>
</evidence>
<protein>
    <recommendedName>
        <fullName evidence="4 5">Multifunctional fusion protein</fullName>
    </recommendedName>
    <domain>
        <recommendedName>
            <fullName evidence="4">Elongation factor Ts, chloroplastic</fullName>
            <shortName evidence="4">EF-Ts</shortName>
        </recommendedName>
    </domain>
    <domain>
        <recommendedName>
            <fullName evidence="5">Elongation factor Ts, mitochondrial</fullName>
            <shortName evidence="5">EF-TsMt</shortName>
        </recommendedName>
    </domain>
</protein>
<feature type="domain" description="Translation elongation factor EFTs/EF1B dimerisation" evidence="6">
    <location>
        <begin position="56"/>
        <end position="200"/>
    </location>
</feature>
<keyword evidence="2 4" id="KW-0251">Elongation factor</keyword>
<dbReference type="Gene3D" id="1.10.286.20">
    <property type="match status" value="1"/>
</dbReference>
<dbReference type="SUPFAM" id="SSF46934">
    <property type="entry name" value="UBA-like"/>
    <property type="match status" value="1"/>
</dbReference>
<keyword evidence="7" id="KW-0934">Plastid</keyword>
<keyword evidence="5" id="KW-0496">Mitochondrion</keyword>
<evidence type="ECO:0000256" key="1">
    <source>
        <dbReference type="ARBA" id="ARBA00005532"/>
    </source>
</evidence>
<evidence type="ECO:0000256" key="3">
    <source>
        <dbReference type="ARBA" id="ARBA00022917"/>
    </source>
</evidence>
<dbReference type="RefSeq" id="YP_009398898.1">
    <property type="nucleotide sequence ID" value="NC_035294.1"/>
</dbReference>
<dbReference type="EMBL" id="MF101450">
    <property type="protein sequence ID" value="ARW68056.1"/>
    <property type="molecule type" value="Genomic_DNA"/>
</dbReference>
<gene>
    <name evidence="4 7" type="primary">tsf</name>
</gene>
<dbReference type="CDD" id="cd14275">
    <property type="entry name" value="UBA_EF-Ts"/>
    <property type="match status" value="1"/>
</dbReference>
<dbReference type="InterPro" id="IPR001816">
    <property type="entry name" value="Transl_elong_EFTs/EF1B"/>
</dbReference>
<evidence type="ECO:0000256" key="4">
    <source>
        <dbReference type="HAMAP-Rule" id="MF_00050"/>
    </source>
</evidence>
<sequence length="220" mass="25089">MSKKISTDNIKELRNKTGAGMMDCKKALEASEGQIDVAIETLRKKGLASANKKSTRLATEGLIESYIHAGSRIGVLVELNCETDFVARQPEFSKLAKDLAMQLAACQSVQYVSKHDIPEEIIEYEKNIELGKEDISDKKLDIKEQIIKGRIDKRLKELCLIDQLFIRNPEITIDELIKNHIARLGENIKIRRFERYLLGEGLENKTDNFQQEVKKMINNK</sequence>
<dbReference type="SUPFAM" id="SSF54713">
    <property type="entry name" value="Elongation factor Ts (EF-Ts), dimerisation domain"/>
    <property type="match status" value="1"/>
</dbReference>
<proteinExistence type="inferred from homology"/>
<keyword evidence="3 4" id="KW-0648">Protein biosynthesis</keyword>
<evidence type="ECO:0000259" key="6">
    <source>
        <dbReference type="Pfam" id="PF00889"/>
    </source>
</evidence>
<evidence type="ECO:0000256" key="2">
    <source>
        <dbReference type="ARBA" id="ARBA00022768"/>
    </source>
</evidence>
<evidence type="ECO:0000313" key="7">
    <source>
        <dbReference type="EMBL" id="ARW68056.1"/>
    </source>
</evidence>
<dbReference type="PROSITE" id="PS01126">
    <property type="entry name" value="EF_TS_1"/>
    <property type="match status" value="1"/>
</dbReference>
<accession>A0A1Z1MQ42</accession>
<dbReference type="FunFam" id="1.10.8.10:FF:000001">
    <property type="entry name" value="Elongation factor Ts"/>
    <property type="match status" value="1"/>
</dbReference>
<dbReference type="PANTHER" id="PTHR11741:SF0">
    <property type="entry name" value="ELONGATION FACTOR TS, MITOCHONDRIAL"/>
    <property type="match status" value="1"/>
</dbReference>
<dbReference type="GeneID" id="33361450"/>
<dbReference type="GO" id="GO:0003746">
    <property type="term" value="F:translation elongation factor activity"/>
    <property type="evidence" value="ECO:0007669"/>
    <property type="project" value="UniProtKB-UniRule"/>
</dbReference>
<organism evidence="7">
    <name type="scientific">Cliftonaea pectinata</name>
    <dbReference type="NCBI Taxonomy" id="2007206"/>
    <lineage>
        <taxon>Eukaryota</taxon>
        <taxon>Rhodophyta</taxon>
        <taxon>Florideophyceae</taxon>
        <taxon>Rhodymeniophycidae</taxon>
        <taxon>Ceramiales</taxon>
        <taxon>Rhodomelaceae</taxon>
        <taxon>Polyzonieae</taxon>
        <taxon>Cliftonaea</taxon>
    </lineage>
</organism>
<keyword evidence="7" id="KW-0150">Chloroplast</keyword>
<dbReference type="GO" id="GO:0009507">
    <property type="term" value="C:chloroplast"/>
    <property type="evidence" value="ECO:0007669"/>
    <property type="project" value="UniProtKB-SubCell"/>
</dbReference>
<dbReference type="NCBIfam" id="TIGR00116">
    <property type="entry name" value="tsf"/>
    <property type="match status" value="1"/>
</dbReference>
<dbReference type="InterPro" id="IPR018101">
    <property type="entry name" value="Transl_elong_Ts_CS"/>
</dbReference>
<reference evidence="7" key="1">
    <citation type="journal article" date="2017" name="J. Phycol.">
        <title>Analysis of chloroplast genomes and a supermatrix inform reclassification of the Rhodomelaceae (Rhodophyta).</title>
        <authorList>
            <person name="Diaz-Tapia P."/>
            <person name="Maggs C.A."/>
            <person name="West J.A."/>
            <person name="Verbruggen H."/>
        </authorList>
    </citation>
    <scope>NUCLEOTIDE SEQUENCE</scope>
    <source>
        <strain evidence="7">PD1561</strain>
    </source>
</reference>
<dbReference type="Gene3D" id="1.10.8.10">
    <property type="entry name" value="DNA helicase RuvA subunit, C-terminal domain"/>
    <property type="match status" value="1"/>
</dbReference>
<dbReference type="PROSITE" id="PS01127">
    <property type="entry name" value="EF_TS_2"/>
    <property type="match status" value="1"/>
</dbReference>
<dbReference type="Gene3D" id="3.30.479.20">
    <property type="entry name" value="Elongation factor Ts, dimerisation domain"/>
    <property type="match status" value="1"/>
</dbReference>
<comment type="subcellular location">
    <subcellularLocation>
        <location evidence="5">Mitochondrion</location>
    </subcellularLocation>
    <subcellularLocation>
        <location evidence="4">Plastid</location>
        <location evidence="4">Chloroplast</location>
    </subcellularLocation>
</comment>
<dbReference type="Pfam" id="PF00889">
    <property type="entry name" value="EF_TS"/>
    <property type="match status" value="1"/>
</dbReference>
<name>A0A1Z1MQ42_9FLOR</name>
<dbReference type="HAMAP" id="MF_00050">
    <property type="entry name" value="EF_Ts"/>
    <property type="match status" value="1"/>
</dbReference>
<dbReference type="AlphaFoldDB" id="A0A1Z1MQ42"/>
<comment type="function">
    <text evidence="4">Associates with the EF-Tu.GDP complex and induces the exchange of GDP to GTP. It remains bound to the aminoacyl-tRNA.EF-Tu.GTP complex up to the GTP hydrolysis stage on the ribosome.</text>
</comment>
<dbReference type="PANTHER" id="PTHR11741">
    <property type="entry name" value="ELONGATION FACTOR TS"/>
    <property type="match status" value="1"/>
</dbReference>